<keyword evidence="3" id="KW-1185">Reference proteome</keyword>
<feature type="compositionally biased region" description="Polar residues" evidence="1">
    <location>
        <begin position="21"/>
        <end position="36"/>
    </location>
</feature>
<name>A0ABQ7BFD3_BRACR</name>
<dbReference type="EMBL" id="QGKV02001507">
    <property type="protein sequence ID" value="KAF3531339.1"/>
    <property type="molecule type" value="Genomic_DNA"/>
</dbReference>
<feature type="region of interest" description="Disordered" evidence="1">
    <location>
        <begin position="15"/>
        <end position="36"/>
    </location>
</feature>
<dbReference type="Proteomes" id="UP000266723">
    <property type="component" value="Unassembled WGS sequence"/>
</dbReference>
<accession>A0ABQ7BFD3</accession>
<evidence type="ECO:0000313" key="3">
    <source>
        <dbReference type="Proteomes" id="UP000266723"/>
    </source>
</evidence>
<evidence type="ECO:0000313" key="2">
    <source>
        <dbReference type="EMBL" id="KAF3531339.1"/>
    </source>
</evidence>
<protein>
    <recommendedName>
        <fullName evidence="4">BRCT domain-containing protein</fullName>
    </recommendedName>
</protein>
<sequence>MSPILDRITGTYHGTGDTKANCKTQRSAGSADSPSLATSWRKLNSVKKSVRGNYGPMVEHGLIIIGPYSGDKALTHVARVLSGEELIRVTARKKFDNGCLKSNLNMDTKDKRKDVGTPKYTSKEPNVIVGKNCLDRENSKPRKMEVSSGDVEGHKPSRHVPLVRCATMYLRRDAPPCASGETRHYAGIVTLTALLSSSFIPGSINPDSPSIVIILMASV</sequence>
<evidence type="ECO:0008006" key="4">
    <source>
        <dbReference type="Google" id="ProtNLM"/>
    </source>
</evidence>
<evidence type="ECO:0000256" key="1">
    <source>
        <dbReference type="SAM" id="MobiDB-lite"/>
    </source>
</evidence>
<proteinExistence type="predicted"/>
<comment type="caution">
    <text evidence="2">The sequence shown here is derived from an EMBL/GenBank/DDBJ whole genome shotgun (WGS) entry which is preliminary data.</text>
</comment>
<organism evidence="2 3">
    <name type="scientific">Brassica cretica</name>
    <name type="common">Mustard</name>
    <dbReference type="NCBI Taxonomy" id="69181"/>
    <lineage>
        <taxon>Eukaryota</taxon>
        <taxon>Viridiplantae</taxon>
        <taxon>Streptophyta</taxon>
        <taxon>Embryophyta</taxon>
        <taxon>Tracheophyta</taxon>
        <taxon>Spermatophyta</taxon>
        <taxon>Magnoliopsida</taxon>
        <taxon>eudicotyledons</taxon>
        <taxon>Gunneridae</taxon>
        <taxon>Pentapetalae</taxon>
        <taxon>rosids</taxon>
        <taxon>malvids</taxon>
        <taxon>Brassicales</taxon>
        <taxon>Brassicaceae</taxon>
        <taxon>Brassiceae</taxon>
        <taxon>Brassica</taxon>
    </lineage>
</organism>
<reference evidence="2 3" key="1">
    <citation type="journal article" date="2020" name="BMC Genomics">
        <title>Intraspecific diversification of the crop wild relative Brassica cretica Lam. using demographic model selection.</title>
        <authorList>
            <person name="Kioukis A."/>
            <person name="Michalopoulou V.A."/>
            <person name="Briers L."/>
            <person name="Pirintsos S."/>
            <person name="Studholme D.J."/>
            <person name="Pavlidis P."/>
            <person name="Sarris P.F."/>
        </authorList>
    </citation>
    <scope>NUCLEOTIDE SEQUENCE [LARGE SCALE GENOMIC DNA]</scope>
    <source>
        <strain evidence="3">cv. PFS-1207/04</strain>
    </source>
</reference>
<gene>
    <name evidence="2" type="ORF">DY000_02041072</name>
</gene>